<feature type="compositionally biased region" description="Low complexity" evidence="1">
    <location>
        <begin position="17"/>
        <end position="30"/>
    </location>
</feature>
<protein>
    <submittedName>
        <fullName evidence="2">Uncharacterized protein</fullName>
    </submittedName>
</protein>
<dbReference type="EMBL" id="LS974625">
    <property type="protein sequence ID" value="CAG7865110.1"/>
    <property type="molecule type" value="Genomic_DNA"/>
</dbReference>
<dbReference type="Gramene" id="A09p55770.2_BraZ1">
    <property type="protein sequence ID" value="A09p55770.2_BraZ1.CDS"/>
    <property type="gene ID" value="A09g55770.2_BraZ1"/>
</dbReference>
<feature type="region of interest" description="Disordered" evidence="1">
    <location>
        <begin position="17"/>
        <end position="61"/>
    </location>
</feature>
<evidence type="ECO:0000313" key="3">
    <source>
        <dbReference type="EMBL" id="VDC62218.1"/>
    </source>
</evidence>
<evidence type="ECO:0000256" key="1">
    <source>
        <dbReference type="SAM" id="MobiDB-lite"/>
    </source>
</evidence>
<accession>A0A3P5YQQ7</accession>
<name>A0A3P5YQQ7_BRACM</name>
<organism evidence="3">
    <name type="scientific">Brassica campestris</name>
    <name type="common">Field mustard</name>
    <dbReference type="NCBI Taxonomy" id="3711"/>
    <lineage>
        <taxon>Eukaryota</taxon>
        <taxon>Viridiplantae</taxon>
        <taxon>Streptophyta</taxon>
        <taxon>Embryophyta</taxon>
        <taxon>Tracheophyta</taxon>
        <taxon>Spermatophyta</taxon>
        <taxon>Magnoliopsida</taxon>
        <taxon>eudicotyledons</taxon>
        <taxon>Gunneridae</taxon>
        <taxon>Pentapetalae</taxon>
        <taxon>rosids</taxon>
        <taxon>malvids</taxon>
        <taxon>Brassicales</taxon>
        <taxon>Brassicaceae</taxon>
        <taxon>Brassiceae</taxon>
        <taxon>Brassica</taxon>
    </lineage>
</organism>
<reference evidence="3" key="1">
    <citation type="submission" date="2018-11" db="EMBL/GenBank/DDBJ databases">
        <authorList>
            <consortium name="Genoscope - CEA"/>
            <person name="William W."/>
        </authorList>
    </citation>
    <scope>NUCLEOTIDE SEQUENCE</scope>
</reference>
<sequence>MSSTPRLSIYFCYRYSSSQPRSQPLLSLSPTPSPTISPPVLVPRTSPTPPRTSSTSPLDPKQLKALESLNILTLKNPCDHHHPSSKKPATTVVT</sequence>
<dbReference type="Proteomes" id="UP000694005">
    <property type="component" value="Chromosome A09"/>
</dbReference>
<proteinExistence type="predicted"/>
<dbReference type="EMBL" id="LR031568">
    <property type="protein sequence ID" value="VDC62218.1"/>
    <property type="molecule type" value="Genomic_DNA"/>
</dbReference>
<gene>
    <name evidence="3" type="ORF">BRAA09T39829Z</name>
    <name evidence="2" type="ORF">BRAPAZ1V2_A09P55770.2</name>
</gene>
<feature type="compositionally biased region" description="Pro residues" evidence="1">
    <location>
        <begin position="31"/>
        <end position="50"/>
    </location>
</feature>
<feature type="region of interest" description="Disordered" evidence="1">
    <location>
        <begin position="74"/>
        <end position="94"/>
    </location>
</feature>
<dbReference type="AlphaFoldDB" id="A0A3P5YQQ7"/>
<evidence type="ECO:0000313" key="2">
    <source>
        <dbReference type="EMBL" id="CAG7865110.1"/>
    </source>
</evidence>